<name>A0A9W8CX19_9FUNG</name>
<evidence type="ECO:0000256" key="4">
    <source>
        <dbReference type="ARBA" id="ARBA00022692"/>
    </source>
</evidence>
<dbReference type="Pfam" id="PF06699">
    <property type="entry name" value="PIG-F"/>
    <property type="match status" value="1"/>
</dbReference>
<dbReference type="EMBL" id="JANBOI010000861">
    <property type="protein sequence ID" value="KAJ1728249.1"/>
    <property type="molecule type" value="Genomic_DNA"/>
</dbReference>
<dbReference type="GO" id="GO:0005789">
    <property type="term" value="C:endoplasmic reticulum membrane"/>
    <property type="evidence" value="ECO:0007669"/>
    <property type="project" value="UniProtKB-SubCell"/>
</dbReference>
<dbReference type="AlphaFoldDB" id="A0A9W8CX19"/>
<comment type="subcellular location">
    <subcellularLocation>
        <location evidence="1">Endoplasmic reticulum membrane</location>
        <topology evidence="1">Multi-pass membrane protein</topology>
    </subcellularLocation>
</comment>
<evidence type="ECO:0000313" key="11">
    <source>
        <dbReference type="Proteomes" id="UP001143981"/>
    </source>
</evidence>
<keyword evidence="3" id="KW-0337">GPI-anchor biosynthesis</keyword>
<dbReference type="OrthoDB" id="17366at2759"/>
<feature type="transmembrane region" description="Helical" evidence="9">
    <location>
        <begin position="200"/>
        <end position="220"/>
    </location>
</feature>
<comment type="caution">
    <text evidence="10">The sequence shown here is derived from an EMBL/GenBank/DDBJ whole genome shotgun (WGS) entry which is preliminary data.</text>
</comment>
<evidence type="ECO:0000313" key="10">
    <source>
        <dbReference type="EMBL" id="KAJ1728249.1"/>
    </source>
</evidence>
<organism evidence="10 11">
    <name type="scientific">Coemansia biformis</name>
    <dbReference type="NCBI Taxonomy" id="1286918"/>
    <lineage>
        <taxon>Eukaryota</taxon>
        <taxon>Fungi</taxon>
        <taxon>Fungi incertae sedis</taxon>
        <taxon>Zoopagomycota</taxon>
        <taxon>Kickxellomycotina</taxon>
        <taxon>Kickxellomycetes</taxon>
        <taxon>Kickxellales</taxon>
        <taxon>Kickxellaceae</taxon>
        <taxon>Coemansia</taxon>
    </lineage>
</organism>
<gene>
    <name evidence="10" type="primary">GPI11</name>
    <name evidence="10" type="ORF">LPJ61_004134</name>
</gene>
<evidence type="ECO:0000256" key="8">
    <source>
        <dbReference type="SAM" id="MobiDB-lite"/>
    </source>
</evidence>
<dbReference type="InterPro" id="IPR009580">
    <property type="entry name" value="GPI_biosynthesis_protein_Pig-F"/>
</dbReference>
<evidence type="ECO:0000256" key="1">
    <source>
        <dbReference type="ARBA" id="ARBA00004477"/>
    </source>
</evidence>
<evidence type="ECO:0000256" key="5">
    <source>
        <dbReference type="ARBA" id="ARBA00022824"/>
    </source>
</evidence>
<evidence type="ECO:0000256" key="2">
    <source>
        <dbReference type="ARBA" id="ARBA00004687"/>
    </source>
</evidence>
<dbReference type="Proteomes" id="UP001143981">
    <property type="component" value="Unassembled WGS sequence"/>
</dbReference>
<feature type="transmembrane region" description="Helical" evidence="9">
    <location>
        <begin position="45"/>
        <end position="66"/>
    </location>
</feature>
<keyword evidence="7 9" id="KW-0472">Membrane</keyword>
<evidence type="ECO:0000256" key="7">
    <source>
        <dbReference type="ARBA" id="ARBA00023136"/>
    </source>
</evidence>
<feature type="transmembrane region" description="Helical" evidence="9">
    <location>
        <begin position="120"/>
        <end position="140"/>
    </location>
</feature>
<keyword evidence="5" id="KW-0256">Endoplasmic reticulum</keyword>
<evidence type="ECO:0000256" key="9">
    <source>
        <dbReference type="SAM" id="Phobius"/>
    </source>
</evidence>
<evidence type="ECO:0000256" key="6">
    <source>
        <dbReference type="ARBA" id="ARBA00022989"/>
    </source>
</evidence>
<reference evidence="10" key="1">
    <citation type="submission" date="2022-07" db="EMBL/GenBank/DDBJ databases">
        <title>Phylogenomic reconstructions and comparative analyses of Kickxellomycotina fungi.</title>
        <authorList>
            <person name="Reynolds N.K."/>
            <person name="Stajich J.E."/>
            <person name="Barry K."/>
            <person name="Grigoriev I.V."/>
            <person name="Crous P."/>
            <person name="Smith M.E."/>
        </authorList>
    </citation>
    <scope>NUCLEOTIDE SEQUENCE</scope>
    <source>
        <strain evidence="10">BCRC 34381</strain>
    </source>
</reference>
<feature type="transmembrane region" description="Helical" evidence="9">
    <location>
        <begin position="161"/>
        <end position="180"/>
    </location>
</feature>
<accession>A0A9W8CX19</accession>
<evidence type="ECO:0000256" key="3">
    <source>
        <dbReference type="ARBA" id="ARBA00022502"/>
    </source>
</evidence>
<keyword evidence="11" id="KW-1185">Reference proteome</keyword>
<dbReference type="GO" id="GO:0006506">
    <property type="term" value="P:GPI anchor biosynthetic process"/>
    <property type="evidence" value="ECO:0007669"/>
    <property type="project" value="UniProtKB-KW"/>
</dbReference>
<keyword evidence="4 9" id="KW-0812">Transmembrane</keyword>
<feature type="transmembrane region" description="Helical" evidence="9">
    <location>
        <begin position="87"/>
        <end position="108"/>
    </location>
</feature>
<protein>
    <submittedName>
        <fullName evidence="10">Glycosylphosphatidylinositol (GPI) anchor assembly protein</fullName>
    </submittedName>
</protein>
<sequence length="253" mass="27457">MEAPSHTRYPIEPNGMELALGGMASALALITPRKGLNLYDHPTKYLSVSASILFGYYAILAFADVYCFKIPSARARRASVGARIQKVLTMGLATALAAGAIAVGLVLFGAPAASQHGETAMAAVNIALLAVTPAILTLKPEANAWRRALLSTETKTLPEKWAAGFFWCTMLFAWSAALFIPMDWDRPWQKWPIPIVGGAYLGNLVGLLFVLVRCFVLPIARADYEQAGRDSRNVGLDPEYQGPITRSMDKKDE</sequence>
<feature type="region of interest" description="Disordered" evidence="8">
    <location>
        <begin position="230"/>
        <end position="253"/>
    </location>
</feature>
<keyword evidence="6 9" id="KW-1133">Transmembrane helix</keyword>
<proteinExistence type="predicted"/>
<comment type="pathway">
    <text evidence="2">Glycolipid biosynthesis; glycosylphosphatidylinositol-anchor biosynthesis.</text>
</comment>